<comment type="caution">
    <text evidence="1">The sequence shown here is derived from an EMBL/GenBank/DDBJ whole genome shotgun (WGS) entry which is preliminary data.</text>
</comment>
<name>A0ACB7WYI1_9ERIC</name>
<evidence type="ECO:0000313" key="2">
    <source>
        <dbReference type="Proteomes" id="UP000828048"/>
    </source>
</evidence>
<dbReference type="Proteomes" id="UP000828048">
    <property type="component" value="Chromosome 2"/>
</dbReference>
<evidence type="ECO:0000313" key="1">
    <source>
        <dbReference type="EMBL" id="KAH7833547.1"/>
    </source>
</evidence>
<protein>
    <submittedName>
        <fullName evidence="1">Uncharacterized protein</fullName>
    </submittedName>
</protein>
<proteinExistence type="predicted"/>
<dbReference type="EMBL" id="CM037152">
    <property type="protein sequence ID" value="KAH7833547.1"/>
    <property type="molecule type" value="Genomic_DNA"/>
</dbReference>
<gene>
    <name evidence="1" type="ORF">Vadar_007459</name>
</gene>
<accession>A0ACB7WYI1</accession>
<sequence>MEFHEHWSGSGIDPNSLDASSRKPNFNNKVINEFQLKVFHSGILSNTFCASSEQSHFPYTSINLFWMYISEENWVLMMQAWTRRVSNADSSSFEKGEELRNWVLMGFIVWS</sequence>
<organism evidence="1 2">
    <name type="scientific">Vaccinium darrowii</name>
    <dbReference type="NCBI Taxonomy" id="229202"/>
    <lineage>
        <taxon>Eukaryota</taxon>
        <taxon>Viridiplantae</taxon>
        <taxon>Streptophyta</taxon>
        <taxon>Embryophyta</taxon>
        <taxon>Tracheophyta</taxon>
        <taxon>Spermatophyta</taxon>
        <taxon>Magnoliopsida</taxon>
        <taxon>eudicotyledons</taxon>
        <taxon>Gunneridae</taxon>
        <taxon>Pentapetalae</taxon>
        <taxon>asterids</taxon>
        <taxon>Ericales</taxon>
        <taxon>Ericaceae</taxon>
        <taxon>Vaccinioideae</taxon>
        <taxon>Vaccinieae</taxon>
        <taxon>Vaccinium</taxon>
    </lineage>
</organism>
<keyword evidence="2" id="KW-1185">Reference proteome</keyword>
<reference evidence="1 2" key="1">
    <citation type="journal article" date="2021" name="Hortic Res">
        <title>High-quality reference genome and annotation aids understanding of berry development for evergreen blueberry (Vaccinium darrowii).</title>
        <authorList>
            <person name="Yu J."/>
            <person name="Hulse-Kemp A.M."/>
            <person name="Babiker E."/>
            <person name="Staton M."/>
        </authorList>
    </citation>
    <scope>NUCLEOTIDE SEQUENCE [LARGE SCALE GENOMIC DNA]</scope>
    <source>
        <strain evidence="2">cv. NJ 8807/NJ 8810</strain>
        <tissue evidence="1">Young leaf</tissue>
    </source>
</reference>